<reference evidence="1 2" key="1">
    <citation type="submission" date="2021-07" db="EMBL/GenBank/DDBJ databases">
        <authorList>
            <person name="Palmer J.M."/>
        </authorList>
    </citation>
    <scope>NUCLEOTIDE SEQUENCE [LARGE SCALE GENOMIC DNA]</scope>
    <source>
        <strain evidence="1 2">AT_MEX2019</strain>
        <tissue evidence="1">Muscle</tissue>
    </source>
</reference>
<organism evidence="1 2">
    <name type="scientific">Ataeniobius toweri</name>
    <dbReference type="NCBI Taxonomy" id="208326"/>
    <lineage>
        <taxon>Eukaryota</taxon>
        <taxon>Metazoa</taxon>
        <taxon>Chordata</taxon>
        <taxon>Craniata</taxon>
        <taxon>Vertebrata</taxon>
        <taxon>Euteleostomi</taxon>
        <taxon>Actinopterygii</taxon>
        <taxon>Neopterygii</taxon>
        <taxon>Teleostei</taxon>
        <taxon>Neoteleostei</taxon>
        <taxon>Acanthomorphata</taxon>
        <taxon>Ovalentaria</taxon>
        <taxon>Atherinomorphae</taxon>
        <taxon>Cyprinodontiformes</taxon>
        <taxon>Goodeidae</taxon>
        <taxon>Ataeniobius</taxon>
    </lineage>
</organism>
<dbReference type="EMBL" id="JAHUTI010031020">
    <property type="protein sequence ID" value="MED6242438.1"/>
    <property type="molecule type" value="Genomic_DNA"/>
</dbReference>
<accession>A0ABU7AWT7</accession>
<comment type="caution">
    <text evidence="1">The sequence shown here is derived from an EMBL/GenBank/DDBJ whole genome shotgun (WGS) entry which is preliminary data.</text>
</comment>
<dbReference type="Proteomes" id="UP001345963">
    <property type="component" value="Unassembled WGS sequence"/>
</dbReference>
<keyword evidence="2" id="KW-1185">Reference proteome</keyword>
<gene>
    <name evidence="1" type="ORF">ATANTOWER_004749</name>
</gene>
<evidence type="ECO:0000313" key="2">
    <source>
        <dbReference type="Proteomes" id="UP001345963"/>
    </source>
</evidence>
<proteinExistence type="predicted"/>
<sequence length="71" mass="7938">MLEMLGIDPRTSYMQSMRSTTELHPLCLTHAIYANRRRAQRPGCGSNLNDRVDGVAHRTLNGPISLQTDKA</sequence>
<evidence type="ECO:0000313" key="1">
    <source>
        <dbReference type="EMBL" id="MED6242438.1"/>
    </source>
</evidence>
<protein>
    <submittedName>
        <fullName evidence="1">Uncharacterized protein</fullName>
    </submittedName>
</protein>
<name>A0ABU7AWT7_9TELE</name>